<dbReference type="InterPro" id="IPR006626">
    <property type="entry name" value="PbH1"/>
</dbReference>
<comment type="caution">
    <text evidence="8">The sequence shown here is derived from an EMBL/GenBank/DDBJ whole genome shotgun (WGS) entry which is preliminary data.</text>
</comment>
<evidence type="ECO:0000256" key="3">
    <source>
        <dbReference type="ARBA" id="ARBA00004613"/>
    </source>
</evidence>
<reference evidence="9 11" key="1">
    <citation type="submission" date="2016-04" db="EMBL/GenBank/DDBJ databases">
        <title>Genome sequence of Methanosphaera cuniculi DSM 4103.</title>
        <authorList>
            <person name="Poehlein A."/>
            <person name="Seedorf H."/>
            <person name="Daniel R."/>
        </authorList>
    </citation>
    <scope>NUCLEOTIDE SEQUENCE [LARGE SCALE GENOMIC DNA]</scope>
    <source>
        <strain evidence="9 11">DSM 4103</strain>
    </source>
</reference>
<comment type="subcellular location">
    <subcellularLocation>
        <location evidence="1">Cell envelope</location>
    </subcellularLocation>
    <subcellularLocation>
        <location evidence="2">Cell outer membrane</location>
    </subcellularLocation>
    <subcellularLocation>
        <location evidence="3">Secreted</location>
    </subcellularLocation>
</comment>
<dbReference type="InterPro" id="IPR011050">
    <property type="entry name" value="Pectin_lyase_fold/virulence"/>
</dbReference>
<evidence type="ECO:0000256" key="6">
    <source>
        <dbReference type="ARBA" id="ARBA00023136"/>
    </source>
</evidence>
<dbReference type="GO" id="GO:0005576">
    <property type="term" value="C:extracellular region"/>
    <property type="evidence" value="ECO:0007669"/>
    <property type="project" value="UniProtKB-SubCell"/>
</dbReference>
<evidence type="ECO:0000313" key="11">
    <source>
        <dbReference type="Proteomes" id="UP000246004"/>
    </source>
</evidence>
<dbReference type="InterPro" id="IPR012334">
    <property type="entry name" value="Pectin_lyas_fold"/>
</dbReference>
<accession>A0A2A2HD69</accession>
<dbReference type="OrthoDB" id="76596at2157"/>
<evidence type="ECO:0000313" key="9">
    <source>
        <dbReference type="EMBL" id="PWL07638.1"/>
    </source>
</evidence>
<organism evidence="8 10">
    <name type="scientific">Methanosphaera cuniculi</name>
    <dbReference type="NCBI Taxonomy" id="1077256"/>
    <lineage>
        <taxon>Archaea</taxon>
        <taxon>Methanobacteriati</taxon>
        <taxon>Methanobacteriota</taxon>
        <taxon>Methanomada group</taxon>
        <taxon>Methanobacteria</taxon>
        <taxon>Methanobacteriales</taxon>
        <taxon>Methanobacteriaceae</taxon>
        <taxon>Methanosphaera</taxon>
    </lineage>
</organism>
<dbReference type="PROSITE" id="PS51257">
    <property type="entry name" value="PROKAR_LIPOPROTEIN"/>
    <property type="match status" value="1"/>
</dbReference>
<dbReference type="PANTHER" id="PTHR11319">
    <property type="entry name" value="G PROTEIN-COUPLED RECEPTOR-RELATED"/>
    <property type="match status" value="1"/>
</dbReference>
<dbReference type="RefSeq" id="WP_095608851.1">
    <property type="nucleotide sequence ID" value="NZ_LMVN01000021.1"/>
</dbReference>
<dbReference type="PANTHER" id="PTHR11319:SF35">
    <property type="entry name" value="OUTER MEMBRANE PROTEIN PMPC-RELATED"/>
    <property type="match status" value="1"/>
</dbReference>
<dbReference type="InterPro" id="IPR003368">
    <property type="entry name" value="POMP_repeat"/>
</dbReference>
<evidence type="ECO:0000256" key="7">
    <source>
        <dbReference type="ARBA" id="ARBA00023237"/>
    </source>
</evidence>
<keyword evidence="10" id="KW-1185">Reference proteome</keyword>
<reference evidence="8 10" key="2">
    <citation type="journal article" date="2017" name="BMC Genomics">
        <title>Genomic analysis of methanogenic archaea reveals a shift towards energy conservation.</title>
        <authorList>
            <person name="Gilmore S.P."/>
            <person name="Henske J.K."/>
            <person name="Sexton J.A."/>
            <person name="Solomon K.V."/>
            <person name="Seppala S."/>
            <person name="Yoo J.I."/>
            <person name="Huyett L.M."/>
            <person name="Pressman A."/>
            <person name="Cogan J.Z."/>
            <person name="Kivenson V."/>
            <person name="Peng X."/>
            <person name="Tan Y."/>
            <person name="Valentine D.L."/>
            <person name="O'Malley M.A."/>
        </authorList>
    </citation>
    <scope>NUCLEOTIDE SEQUENCE [LARGE SCALE GENOMIC DNA]</scope>
    <source>
        <strain evidence="8 10">1R-7</strain>
    </source>
</reference>
<sequence>MKSNKFIILLICLILLSLGSCYATSNNTDIISSDGTDDLSIQSNINTNEKSNNEYIFIDEDSTYPKIDTDKYDTTYEENDNIETSQASIQNVNEQKILYVDANTGSDENNGDESNPYKTLQKAVTSIENNSIINMKNGEYILDQQIVISKSLTINGENNQQTIINCNNNVGFNITNTKLTFDNLKFINANQNDDASYPGVIMARSNVILLINNCIFSDNIGRMGSVLFSNGKENKINITNSQFYDNIATQRAGVLHIGGKDSIGHISNCSFKNNKVNTTDVTGNKGCGGAIYLGSSNLTLKDCDFINNSAVNGSCIYTSTSSTINISNSNFVNNTANNKNTLNNASRGGAITLGSGGGIITNTTFINNTATFAGAISINSGNITNITDCTFINNYAGNHGGAIHSFGQTTIKNSIFENNSAVRRGGAVIGVGTDDMIIIENCQFINNYLNKTYLNGKFYSLGGALSGHGQSSNWTIKNNLFINNSAAFGGVMFCTNDIDFIDFVNNTYINNSAMSGGVIMFNTSDLGVHINNDVFNHNIAQLGGAISFNQSHLTVAIHDTVFTNNIAENGGAIFIPEYQHLSVENVTFTENTAKEKGGALFINNSTFLRLFKSIIYKNKANLGSAIYYNNINSTERNFVEIRSSKIYDNIGNYSIYSTTNNTVTAKYNWWGSNHGNITANNNVDATCPMVLLFTQWSKVWNNNQSMDFVINIKLCNKTSSNECGIFDSVYYLPSQNFTVITYYANETKIQTYEIYKSEVITIPAHVIKVTLKFDNEEITYQPGDPRQSYIRLTATQNPTNKSQYIIQAEVVDGRSQNIEEGKFIFKINGVSQGTASSIKDANLTLNVTNTGNYSHTYLITFVYGGTSHYTECRQNMTITIEGAKSANTKSQESTYWNDTNNTVYVTERSEC</sequence>
<evidence type="ECO:0000256" key="2">
    <source>
        <dbReference type="ARBA" id="ARBA00004442"/>
    </source>
</evidence>
<keyword evidence="6" id="KW-0472">Membrane</keyword>
<protein>
    <recommendedName>
        <fullName evidence="12">Right handed beta helix domain-containing protein</fullName>
    </recommendedName>
</protein>
<dbReference type="EMBL" id="LWMS01000046">
    <property type="protein sequence ID" value="PWL07638.1"/>
    <property type="molecule type" value="Genomic_DNA"/>
</dbReference>
<evidence type="ECO:0000313" key="8">
    <source>
        <dbReference type="EMBL" id="PAV07184.1"/>
    </source>
</evidence>
<dbReference type="NCBIfam" id="TIGR01376">
    <property type="entry name" value="POMP_repeat"/>
    <property type="match status" value="1"/>
</dbReference>
<evidence type="ECO:0000256" key="4">
    <source>
        <dbReference type="ARBA" id="ARBA00022525"/>
    </source>
</evidence>
<proteinExistence type="predicted"/>
<dbReference type="Proteomes" id="UP000217528">
    <property type="component" value="Unassembled WGS sequence"/>
</dbReference>
<gene>
    <name evidence="8" type="ORF">ASJ82_05795</name>
    <name evidence="9" type="ORF">MSCUN_15120</name>
</gene>
<evidence type="ECO:0000256" key="1">
    <source>
        <dbReference type="ARBA" id="ARBA00004196"/>
    </source>
</evidence>
<keyword evidence="5" id="KW-0732">Signal</keyword>
<dbReference type="Gene3D" id="2.160.20.10">
    <property type="entry name" value="Single-stranded right-handed beta-helix, Pectin lyase-like"/>
    <property type="match status" value="1"/>
</dbReference>
<evidence type="ECO:0000313" key="10">
    <source>
        <dbReference type="Proteomes" id="UP000217528"/>
    </source>
</evidence>
<dbReference type="Pfam" id="PF02415">
    <property type="entry name" value="Chlam_PMP"/>
    <property type="match status" value="3"/>
</dbReference>
<dbReference type="SUPFAM" id="SSF51126">
    <property type="entry name" value="Pectin lyase-like"/>
    <property type="match status" value="2"/>
</dbReference>
<dbReference type="Proteomes" id="UP000246004">
    <property type="component" value="Unassembled WGS sequence"/>
</dbReference>
<evidence type="ECO:0000256" key="5">
    <source>
        <dbReference type="ARBA" id="ARBA00022729"/>
    </source>
</evidence>
<keyword evidence="4" id="KW-0964">Secreted</keyword>
<keyword evidence="7" id="KW-0998">Cell outer membrane</keyword>
<evidence type="ECO:0008006" key="12">
    <source>
        <dbReference type="Google" id="ProtNLM"/>
    </source>
</evidence>
<dbReference type="SMART" id="SM00710">
    <property type="entry name" value="PbH1"/>
    <property type="match status" value="7"/>
</dbReference>
<dbReference type="AlphaFoldDB" id="A0A2A2HD69"/>
<name>A0A2A2HD69_9EURY</name>
<dbReference type="EMBL" id="LMVN01000021">
    <property type="protein sequence ID" value="PAV07184.1"/>
    <property type="molecule type" value="Genomic_DNA"/>
</dbReference>